<comment type="similarity">
    <text evidence="1 6">Belongs to the universal ribosomal protein uS9 family.</text>
</comment>
<dbReference type="NCBIfam" id="NF001099">
    <property type="entry name" value="PRK00132.1"/>
    <property type="match status" value="1"/>
</dbReference>
<feature type="region of interest" description="Disordered" evidence="7">
    <location>
        <begin position="103"/>
        <end position="133"/>
    </location>
</feature>
<dbReference type="SUPFAM" id="SSF54211">
    <property type="entry name" value="Ribosomal protein S5 domain 2-like"/>
    <property type="match status" value="1"/>
</dbReference>
<dbReference type="GeneID" id="7440989"/>
<keyword evidence="8" id="KW-0934">Plastid</keyword>
<keyword evidence="8" id="KW-0150">Chloroplast</keyword>
<dbReference type="GO" id="GO:0005737">
    <property type="term" value="C:cytoplasm"/>
    <property type="evidence" value="ECO:0007669"/>
    <property type="project" value="UniProtKB-ARBA"/>
</dbReference>
<accession>C0JX07</accession>
<dbReference type="FunFam" id="3.30.230.10:FF:000001">
    <property type="entry name" value="30S ribosomal protein S9"/>
    <property type="match status" value="1"/>
</dbReference>
<dbReference type="EMBL" id="FJ493499">
    <property type="protein sequence ID" value="ACJ71139.1"/>
    <property type="molecule type" value="Genomic_DNA"/>
</dbReference>
<evidence type="ECO:0000256" key="7">
    <source>
        <dbReference type="SAM" id="MobiDB-lite"/>
    </source>
</evidence>
<dbReference type="InterPro" id="IPR000754">
    <property type="entry name" value="Ribosomal_uS9"/>
</dbReference>
<dbReference type="GO" id="GO:0003735">
    <property type="term" value="F:structural constituent of ribosome"/>
    <property type="evidence" value="ECO:0007669"/>
    <property type="project" value="InterPro"/>
</dbReference>
<evidence type="ECO:0000256" key="6">
    <source>
        <dbReference type="RuleBase" id="RU003815"/>
    </source>
</evidence>
<feature type="compositionally biased region" description="Basic residues" evidence="7">
    <location>
        <begin position="114"/>
        <end position="133"/>
    </location>
</feature>
<organism evidence="8">
    <name type="scientific">Pyramimonas parkeae</name>
    <dbReference type="NCBI Taxonomy" id="36894"/>
    <lineage>
        <taxon>Eukaryota</taxon>
        <taxon>Viridiplantae</taxon>
        <taxon>Chlorophyta</taxon>
        <taxon>Pyramimonadophyceae</taxon>
        <taxon>Pyramimonadales</taxon>
        <taxon>Pyramimonadaceae</taxon>
        <taxon>Pyramimonas</taxon>
        <taxon>Pyramimonas subgen. Trichocystis</taxon>
    </lineage>
</organism>
<geneLocation type="chloroplast" evidence="8"/>
<keyword evidence="3 6" id="KW-0687">Ribonucleoprotein</keyword>
<evidence type="ECO:0000313" key="8">
    <source>
        <dbReference type="EMBL" id="ACJ71139.1"/>
    </source>
</evidence>
<dbReference type="PANTHER" id="PTHR21569">
    <property type="entry name" value="RIBOSOMAL PROTEIN S9"/>
    <property type="match status" value="1"/>
</dbReference>
<evidence type="ECO:0000256" key="3">
    <source>
        <dbReference type="ARBA" id="ARBA00023274"/>
    </source>
</evidence>
<dbReference type="Gene3D" id="3.30.230.10">
    <property type="match status" value="1"/>
</dbReference>
<evidence type="ECO:0000256" key="5">
    <source>
        <dbReference type="ARBA" id="ARBA00035437"/>
    </source>
</evidence>
<protein>
    <recommendedName>
        <fullName evidence="4">Small ribosomal subunit protein uS9c</fullName>
    </recommendedName>
    <alternativeName>
        <fullName evidence="5">30S ribosomal protein S9, chloroplastic</fullName>
    </alternativeName>
</protein>
<dbReference type="GO" id="GO:0003723">
    <property type="term" value="F:RNA binding"/>
    <property type="evidence" value="ECO:0007669"/>
    <property type="project" value="TreeGrafter"/>
</dbReference>
<dbReference type="RefSeq" id="YP_002600905.1">
    <property type="nucleotide sequence ID" value="NC_012099.1"/>
</dbReference>
<keyword evidence="2 6" id="KW-0689">Ribosomal protein</keyword>
<dbReference type="InterPro" id="IPR020574">
    <property type="entry name" value="Ribosomal_uS9_CS"/>
</dbReference>
<gene>
    <name evidence="8" type="primary">rps9</name>
</gene>
<evidence type="ECO:0000256" key="1">
    <source>
        <dbReference type="ARBA" id="ARBA00005251"/>
    </source>
</evidence>
<evidence type="ECO:0000256" key="4">
    <source>
        <dbReference type="ARBA" id="ARBA00035152"/>
    </source>
</evidence>
<dbReference type="InterPro" id="IPR023035">
    <property type="entry name" value="Ribosomal_uS9_bac/plastid"/>
</dbReference>
<name>C0JX07_9CHLO</name>
<evidence type="ECO:0000256" key="2">
    <source>
        <dbReference type="ARBA" id="ARBA00022980"/>
    </source>
</evidence>
<dbReference type="InterPro" id="IPR014721">
    <property type="entry name" value="Ribsml_uS5_D2-typ_fold_subgr"/>
</dbReference>
<dbReference type="InterPro" id="IPR020568">
    <property type="entry name" value="Ribosomal_Su5_D2-typ_SF"/>
</dbReference>
<dbReference type="GO" id="GO:0006412">
    <property type="term" value="P:translation"/>
    <property type="evidence" value="ECO:0007669"/>
    <property type="project" value="InterPro"/>
</dbReference>
<dbReference type="Pfam" id="PF00380">
    <property type="entry name" value="Ribosomal_S9"/>
    <property type="match status" value="1"/>
</dbReference>
<dbReference type="PANTHER" id="PTHR21569:SF1">
    <property type="entry name" value="SMALL RIBOSOMAL SUBUNIT PROTEIN US9M"/>
    <property type="match status" value="1"/>
</dbReference>
<proteinExistence type="inferred from homology"/>
<dbReference type="AlphaFoldDB" id="C0JX07"/>
<sequence>MIIATGRRKKSTATVKLTSAGYGETGISSMTINGIDAALYMQNNQNFPRSIQAPLEALGYEQDYQLNITCSGGGLTGQAEAIQLGLARALCLLKATNRPALKASGYLTRDPRSKERKKYGLKKARKASQFSKR</sequence>
<dbReference type="GO" id="GO:0015935">
    <property type="term" value="C:small ribosomal subunit"/>
    <property type="evidence" value="ECO:0007669"/>
    <property type="project" value="UniProtKB-ARBA"/>
</dbReference>
<dbReference type="PROSITE" id="PS00360">
    <property type="entry name" value="RIBOSOMAL_S9"/>
    <property type="match status" value="1"/>
</dbReference>
<reference evidence="8" key="1">
    <citation type="journal article" date="2009" name="Mol. Biol. Evol.">
        <title>The chloroplast genomes of the green algae Pyramimonas, Monomastix, and Pycnococcus shed new light on the evolutionary history of prasinophytes and the origin of the secondary chloroplasts of euglenids.</title>
        <authorList>
            <person name="Turmel M."/>
            <person name="Gagnon M.C."/>
            <person name="O'Kelly C.J."/>
            <person name="Otis C."/>
            <person name="Lemieux C."/>
        </authorList>
    </citation>
    <scope>NUCLEOTIDE SEQUENCE</scope>
    <source>
        <strain evidence="8">CCMP 726</strain>
    </source>
</reference>